<dbReference type="PIRSF" id="PIRSF000103">
    <property type="entry name" value="HIBADH"/>
    <property type="match status" value="1"/>
</dbReference>
<dbReference type="Pfam" id="PF03446">
    <property type="entry name" value="NAD_binding_2"/>
    <property type="match status" value="1"/>
</dbReference>
<feature type="active site" evidence="4">
    <location>
        <position position="157"/>
    </location>
</feature>
<dbReference type="EMBL" id="AP021858">
    <property type="protein sequence ID" value="BBO24928.1"/>
    <property type="molecule type" value="Genomic_DNA"/>
</dbReference>
<feature type="domain" description="3-hydroxyisobutyrate dehydrogenase-like NAD-binding" evidence="6">
    <location>
        <begin position="151"/>
        <end position="267"/>
    </location>
</feature>
<dbReference type="GO" id="GO:0050661">
    <property type="term" value="F:NADP binding"/>
    <property type="evidence" value="ECO:0007669"/>
    <property type="project" value="InterPro"/>
</dbReference>
<dbReference type="Proteomes" id="UP000662873">
    <property type="component" value="Chromosome"/>
</dbReference>
<dbReference type="Gene3D" id="3.40.50.720">
    <property type="entry name" value="NAD(P)-binding Rossmann-like Domain"/>
    <property type="match status" value="1"/>
</dbReference>
<comment type="similarity">
    <text evidence="1">Belongs to the HIBADH-related family.</text>
</comment>
<reference evidence="7" key="1">
    <citation type="journal article" name="DNA Res.">
        <title>The physiological potential of anammox bacteria as revealed by their core genome structure.</title>
        <authorList>
            <person name="Okubo T."/>
            <person name="Toyoda A."/>
            <person name="Fukuhara K."/>
            <person name="Uchiyama I."/>
            <person name="Harigaya Y."/>
            <person name="Kuroiwa M."/>
            <person name="Suzuki T."/>
            <person name="Murakami Y."/>
            <person name="Suwa Y."/>
            <person name="Takami H."/>
        </authorList>
    </citation>
    <scope>NUCLEOTIDE SEQUENCE</scope>
    <source>
        <strain evidence="7">317325-2</strain>
    </source>
</reference>
<dbReference type="Pfam" id="PF14833">
    <property type="entry name" value="NAD_binding_11"/>
    <property type="match status" value="1"/>
</dbReference>
<proteinExistence type="inferred from homology"/>
<accession>A0A809RE76</accession>
<evidence type="ECO:0000256" key="2">
    <source>
        <dbReference type="ARBA" id="ARBA00023002"/>
    </source>
</evidence>
<dbReference type="SUPFAM" id="SSF48179">
    <property type="entry name" value="6-phosphogluconate dehydrogenase C-terminal domain-like"/>
    <property type="match status" value="1"/>
</dbReference>
<keyword evidence="2" id="KW-0560">Oxidoreductase</keyword>
<dbReference type="PANTHER" id="PTHR43060">
    <property type="entry name" value="3-HYDROXYISOBUTYRATE DEHYDROGENASE-LIKE 1, MITOCHONDRIAL-RELATED"/>
    <property type="match status" value="1"/>
</dbReference>
<name>A0A809RE76_9BACT</name>
<feature type="domain" description="6-phosphogluconate dehydrogenase NADP-binding" evidence="5">
    <location>
        <begin position="1"/>
        <end position="145"/>
    </location>
</feature>
<dbReference type="SUPFAM" id="SSF51735">
    <property type="entry name" value="NAD(P)-binding Rossmann-fold domains"/>
    <property type="match status" value="1"/>
</dbReference>
<protein>
    <submittedName>
        <fullName evidence="7">3-hydroxyisobutyrate dehydrogenase</fullName>
    </submittedName>
</protein>
<dbReference type="Gene3D" id="1.10.1040.10">
    <property type="entry name" value="N-(1-d-carboxylethyl)-l-norvaline Dehydrogenase, domain 2"/>
    <property type="match status" value="1"/>
</dbReference>
<dbReference type="InterPro" id="IPR015815">
    <property type="entry name" value="HIBADH-related"/>
</dbReference>
<evidence type="ECO:0000313" key="7">
    <source>
        <dbReference type="EMBL" id="BBO24928.1"/>
    </source>
</evidence>
<organism evidence="7 8">
    <name type="scientific">Candidatus Nitrosymbiomonas proteolyticus</name>
    <dbReference type="NCBI Taxonomy" id="2608984"/>
    <lineage>
        <taxon>Bacteria</taxon>
        <taxon>Bacillati</taxon>
        <taxon>Armatimonadota</taxon>
        <taxon>Armatimonadota incertae sedis</taxon>
        <taxon>Candidatus Nitrosymbiomonas</taxon>
    </lineage>
</organism>
<dbReference type="InterPro" id="IPR029154">
    <property type="entry name" value="HIBADH-like_NADP-bd"/>
</dbReference>
<dbReference type="PANTHER" id="PTHR43060:SF15">
    <property type="entry name" value="3-HYDROXYISOBUTYRATE DEHYDROGENASE-LIKE 1, MITOCHONDRIAL-RELATED"/>
    <property type="match status" value="1"/>
</dbReference>
<evidence type="ECO:0000313" key="8">
    <source>
        <dbReference type="Proteomes" id="UP000662873"/>
    </source>
</evidence>
<evidence type="ECO:0000256" key="4">
    <source>
        <dbReference type="PIRSR" id="PIRSR000103-1"/>
    </source>
</evidence>
<dbReference type="AlphaFoldDB" id="A0A809RE76"/>
<gene>
    <name evidence="7" type="ORF">NPRO_25230</name>
</gene>
<evidence type="ECO:0000256" key="3">
    <source>
        <dbReference type="ARBA" id="ARBA00023027"/>
    </source>
</evidence>
<dbReference type="GO" id="GO:0051287">
    <property type="term" value="F:NAD binding"/>
    <property type="evidence" value="ECO:0007669"/>
    <property type="project" value="InterPro"/>
</dbReference>
<dbReference type="GO" id="GO:0016491">
    <property type="term" value="F:oxidoreductase activity"/>
    <property type="evidence" value="ECO:0007669"/>
    <property type="project" value="UniProtKB-KW"/>
</dbReference>
<dbReference type="KEGG" id="npy:NPRO_25230"/>
<evidence type="ECO:0000259" key="5">
    <source>
        <dbReference type="Pfam" id="PF03446"/>
    </source>
</evidence>
<evidence type="ECO:0000259" key="6">
    <source>
        <dbReference type="Pfam" id="PF14833"/>
    </source>
</evidence>
<evidence type="ECO:0000256" key="1">
    <source>
        <dbReference type="ARBA" id="ARBA00009080"/>
    </source>
</evidence>
<sequence length="274" mass="29188">MGEPMAGHLLRAGAELTVWNRTPEKAERLRAAGARVAATLGELGRTCEAVFLCVRATEDVRACLEELVVVAQPGTLFVDHSTILPQGALEFHEWLRGLGMRFVDAPITGGSMGAQNGQLTIFCGGDSQDVAETIELVRPYAKRAERVGGPGAGQWMKMANQIAVGGALIALCESLCFAEKAGLDLSQTHELLGGGAAGSWAFENYGPKVLRRDWSPGFTIDNQVKDFVYCSEAAKSIRANIPCTDLVRSLLADMQSEGKGGLTTAALFEKLCSS</sequence>
<dbReference type="InterPro" id="IPR036291">
    <property type="entry name" value="NAD(P)-bd_dom_sf"/>
</dbReference>
<dbReference type="InterPro" id="IPR006115">
    <property type="entry name" value="6PGDH_NADP-bd"/>
</dbReference>
<dbReference type="InterPro" id="IPR013328">
    <property type="entry name" value="6PGD_dom2"/>
</dbReference>
<dbReference type="InterPro" id="IPR008927">
    <property type="entry name" value="6-PGluconate_DH-like_C_sf"/>
</dbReference>
<keyword evidence="3" id="KW-0520">NAD</keyword>